<sequence length="110" mass="12674">MAALYGQMNLVVESNKVICDEWLVPNQELLINHVILKEQDIFINQIADNTFNVSVAVSYQPNSDDEEEAFEEASRLFTGTDLNTYCLEDINHNLTSVIVNECRFDWQELM</sequence>
<evidence type="ECO:0000313" key="1">
    <source>
        <dbReference type="EMBL" id="MBS4191213.1"/>
    </source>
</evidence>
<dbReference type="RefSeq" id="WP_213102670.1">
    <property type="nucleotide sequence ID" value="NZ_JAGYPM010000003.1"/>
</dbReference>
<organism evidence="1 2">
    <name type="scientific">Cytobacillus citreus</name>
    <dbReference type="NCBI Taxonomy" id="2833586"/>
    <lineage>
        <taxon>Bacteria</taxon>
        <taxon>Bacillati</taxon>
        <taxon>Bacillota</taxon>
        <taxon>Bacilli</taxon>
        <taxon>Bacillales</taxon>
        <taxon>Bacillaceae</taxon>
        <taxon>Cytobacillus</taxon>
    </lineage>
</organism>
<keyword evidence="2" id="KW-1185">Reference proteome</keyword>
<gene>
    <name evidence="1" type="ORF">KHA94_13575</name>
</gene>
<name>A0ABS5NUY3_9BACI</name>
<proteinExistence type="predicted"/>
<reference evidence="1 2" key="1">
    <citation type="submission" date="2021-05" db="EMBL/GenBank/DDBJ databases">
        <title>Novel Bacillus species.</title>
        <authorList>
            <person name="Liu G."/>
        </authorList>
    </citation>
    <scope>NUCLEOTIDE SEQUENCE [LARGE SCALE GENOMIC DNA]</scope>
    <source>
        <strain evidence="1 2">FJAT-49705</strain>
    </source>
</reference>
<evidence type="ECO:0000313" key="2">
    <source>
        <dbReference type="Proteomes" id="UP000681027"/>
    </source>
</evidence>
<protein>
    <submittedName>
        <fullName evidence="1">Uncharacterized protein</fullName>
    </submittedName>
</protein>
<dbReference type="EMBL" id="JAGYPM010000003">
    <property type="protein sequence ID" value="MBS4191213.1"/>
    <property type="molecule type" value="Genomic_DNA"/>
</dbReference>
<dbReference type="Proteomes" id="UP000681027">
    <property type="component" value="Unassembled WGS sequence"/>
</dbReference>
<comment type="caution">
    <text evidence="1">The sequence shown here is derived from an EMBL/GenBank/DDBJ whole genome shotgun (WGS) entry which is preliminary data.</text>
</comment>
<accession>A0ABS5NUY3</accession>